<dbReference type="PANTHER" id="PTHR36153">
    <property type="entry name" value="INNER MEMBRANE PROTEIN-RELATED"/>
    <property type="match status" value="1"/>
</dbReference>
<keyword evidence="1" id="KW-0812">Transmembrane</keyword>
<proteinExistence type="predicted"/>
<dbReference type="PANTHER" id="PTHR36153:SF1">
    <property type="entry name" value="TYPE VI SECRETION SYSTEM COMPONENT TSSM1"/>
    <property type="match status" value="1"/>
</dbReference>
<evidence type="ECO:0000259" key="4">
    <source>
        <dbReference type="Pfam" id="PF14331"/>
    </source>
</evidence>
<dbReference type="Pfam" id="PF21070">
    <property type="entry name" value="IcmF_helical"/>
    <property type="match status" value="1"/>
</dbReference>
<gene>
    <name evidence="6" type="ORF">SAMN04488518_10726</name>
</gene>
<dbReference type="RefSeq" id="WP_093520319.1">
    <property type="nucleotide sequence ID" value="NZ_FOSK01000007.1"/>
</dbReference>
<organism evidence="6 7">
    <name type="scientific">Pseudovibrio ascidiaceicola</name>
    <dbReference type="NCBI Taxonomy" id="285279"/>
    <lineage>
        <taxon>Bacteria</taxon>
        <taxon>Pseudomonadati</taxon>
        <taxon>Pseudomonadota</taxon>
        <taxon>Alphaproteobacteria</taxon>
        <taxon>Hyphomicrobiales</taxon>
        <taxon>Stappiaceae</taxon>
        <taxon>Pseudovibrio</taxon>
    </lineage>
</organism>
<accession>A0A1I4AZ45</accession>
<keyword evidence="7" id="KW-1185">Reference proteome</keyword>
<dbReference type="Pfam" id="PF06761">
    <property type="entry name" value="IcmF-related"/>
    <property type="match status" value="1"/>
</dbReference>
<evidence type="ECO:0000259" key="5">
    <source>
        <dbReference type="Pfam" id="PF21070"/>
    </source>
</evidence>
<feature type="domain" description="Type VI secretion system component TssM1 N-terminal" evidence="4">
    <location>
        <begin position="200"/>
        <end position="456"/>
    </location>
</feature>
<sequence>MKKLKRFFPFWFVTLLITLILCAVIWIYGPSLSIFGAKPFAMAVVRMLIVMGLLMIWAAINIARLSRRAREAEAKNEEEEEEEEPEVDPDELAKNEAALVSGKVEKSLNILKTASVDGKLGRKVIYQLPWYLMIGPEESGKTTALLRSGMKFPLAHKLGQKVDAATIEPTAECEYWFSNNAIIVDSAGRYTMQDQDEVIDASGWSTLLSLIKKNRRRQPLNGMIIAINLAKLATMRSDQRLDMARTVKQRFKEAEKQLGLRFPIYVMFTKLDLIAGFADYFQILGRDERHQAWGMTFPIDDGKSSENAISHFDEEYELLMEQLNSRVYDYLNKETDIQHRSLIFSFPQQMASLQTVLNDFLTEMFRPNRYEDRSFLRGVYFTSATQEGQPVDLLAGSIAHAYGIGRQALPSAPYEKHAYFLERLFFDLIFGEGNLAGESKQVMRKQKIRKRLSFAACVVVLAFLTTVWVISYEMNQENIINRAQADLKEYPKFADRIDAVRVNDANYLSVLPLLNYLRDLPGGFADQQQKPPQNERWGLNQIPNVSEDADALYHNGLERYLRPRMMLRLEQQMVANIDNPEFLFEALRIYLELADKGPLEPEVIQRWEETDWQSLYSDPRQVTERDQLSNHLTALLAQPFKVRIDVNTELVSQVREILNATPIAELAYSFIKAGQAAQSLPEWRPDEAAGSAATRVFTRSSGKPLSEGIPGLYTYEGFRGVFLPQLVDSIQSFVRESWVLGPNGQLENKEETVTRIERGVLGLYLDDYARMWDAMLADLRIVKFTSLSQATDVINTASGPNSPIRNLLVSVAEQTQLTRTEAPSSATGVAQNVAGGAARIAQEEARATTNLRQQQLVEVLGEAVPTSEGGPKPVPPGTSVQARFEPLDSFTLGSGSGTTPLDALLMKVTDLYRELNRILLANNTQQDALSYILGGGSDAVKTLKDEAPNVPMPLQSWILEMLQFSSQVTVNDAQKAINAAWDSEVLPLCSNALSGRYPMVNGQQASVMLDDFSTLFKPGGKIEAFFNTNIKSFVDTSSTPWKWRESDNAKIGVSKDSLQVFEKANDIRNAYFANGGDKPSVAFTMTPLDLDVGSTRVALTVDGTTVSYAHGPTRPIELNWPGEGVPAASLAFFPAIAGEPNSINLSGPWSLFRLLEKASVTKTELPDQYKVRFTLGNRFATFNLMANSVNNPFSARLLQNFTCPKELDT</sequence>
<evidence type="ECO:0000259" key="2">
    <source>
        <dbReference type="Pfam" id="PF06744"/>
    </source>
</evidence>
<feature type="transmembrane region" description="Helical" evidence="1">
    <location>
        <begin position="40"/>
        <end position="60"/>
    </location>
</feature>
<protein>
    <submittedName>
        <fullName evidence="6">Type VI secretion system protein ImpL</fullName>
    </submittedName>
</protein>
<dbReference type="InterPro" id="IPR009612">
    <property type="entry name" value="IcmF-rel"/>
</dbReference>
<dbReference type="Pfam" id="PF14331">
    <property type="entry name" value="IcmF-related_N"/>
    <property type="match status" value="1"/>
</dbReference>
<dbReference type="InterPro" id="IPR048677">
    <property type="entry name" value="TssM1_hel"/>
</dbReference>
<comment type="caution">
    <text evidence="6">The sequence shown here is derived from an EMBL/GenBank/DDBJ whole genome shotgun (WGS) entry which is preliminary data.</text>
</comment>
<evidence type="ECO:0000313" key="6">
    <source>
        <dbReference type="EMBL" id="SFK61724.1"/>
    </source>
</evidence>
<dbReference type="EMBL" id="FOSK01000007">
    <property type="protein sequence ID" value="SFK61724.1"/>
    <property type="molecule type" value="Genomic_DNA"/>
</dbReference>
<feature type="transmembrane region" description="Helical" evidence="1">
    <location>
        <begin position="7"/>
        <end position="28"/>
    </location>
</feature>
<dbReference type="NCBIfam" id="TIGR03348">
    <property type="entry name" value="VI_IcmF"/>
    <property type="match status" value="1"/>
</dbReference>
<evidence type="ECO:0000256" key="1">
    <source>
        <dbReference type="SAM" id="Phobius"/>
    </source>
</evidence>
<name>A0A1I4AZ45_9HYPH</name>
<dbReference type="InterPro" id="IPR017731">
    <property type="entry name" value="TssM1-like"/>
</dbReference>
<feature type="domain" description="IcmF-related" evidence="3">
    <location>
        <begin position="511"/>
        <end position="816"/>
    </location>
</feature>
<feature type="domain" description="Type VI secretion system component TssM1 helical" evidence="5">
    <location>
        <begin position="973"/>
        <end position="1075"/>
    </location>
</feature>
<evidence type="ECO:0000313" key="7">
    <source>
        <dbReference type="Proteomes" id="UP000199598"/>
    </source>
</evidence>
<keyword evidence="1" id="KW-0472">Membrane</keyword>
<feature type="transmembrane region" description="Helical" evidence="1">
    <location>
        <begin position="452"/>
        <end position="472"/>
    </location>
</feature>
<dbReference type="Pfam" id="PF06744">
    <property type="entry name" value="IcmF_C"/>
    <property type="match status" value="1"/>
</dbReference>
<keyword evidence="1" id="KW-1133">Transmembrane helix</keyword>
<evidence type="ECO:0000259" key="3">
    <source>
        <dbReference type="Pfam" id="PF06761"/>
    </source>
</evidence>
<dbReference type="InterPro" id="IPR010623">
    <property type="entry name" value="IcmF_C"/>
</dbReference>
<dbReference type="InterPro" id="IPR025743">
    <property type="entry name" value="TssM1_N"/>
</dbReference>
<reference evidence="6 7" key="1">
    <citation type="submission" date="2016-10" db="EMBL/GenBank/DDBJ databases">
        <authorList>
            <person name="Varghese N."/>
            <person name="Submissions S."/>
        </authorList>
    </citation>
    <scope>NUCLEOTIDE SEQUENCE [LARGE SCALE GENOMIC DNA]</scope>
    <source>
        <strain evidence="6 7">DSM 16392</strain>
    </source>
</reference>
<dbReference type="Proteomes" id="UP000199598">
    <property type="component" value="Unassembled WGS sequence"/>
</dbReference>
<feature type="domain" description="Type VI secretion system IcmF C-terminal" evidence="2">
    <location>
        <begin position="1083"/>
        <end position="1188"/>
    </location>
</feature>
<dbReference type="InterPro" id="IPR053156">
    <property type="entry name" value="T6SS_TssM-like"/>
</dbReference>